<evidence type="ECO:0000313" key="3">
    <source>
        <dbReference type="Proteomes" id="UP000011872"/>
    </source>
</evidence>
<reference evidence="2 3" key="1">
    <citation type="submission" date="2012-12" db="EMBL/GenBank/DDBJ databases">
        <authorList>
            <person name="Weinstock G."/>
            <person name="Sodergren E."/>
            <person name="Lobos E.A."/>
            <person name="Fulton L."/>
            <person name="Fulton R."/>
            <person name="Courtney L."/>
            <person name="Fronick C."/>
            <person name="O'Laughlin M."/>
            <person name="Godfrey J."/>
            <person name="Wilson R.M."/>
            <person name="Miner T."/>
            <person name="Farmer C."/>
            <person name="Delehaunty K."/>
            <person name="Cordes M."/>
            <person name="Minx P."/>
            <person name="Tomlinson C."/>
            <person name="Chen J."/>
            <person name="Wollam A."/>
            <person name="Pepin K.H."/>
            <person name="Bhonagiri V."/>
            <person name="Zhang X."/>
            <person name="Suruliraj S."/>
            <person name="Antonio M."/>
            <person name="Secka O."/>
            <person name="Thomas J."/>
            <person name="Warren W."/>
            <person name="Mitreva M."/>
            <person name="Mardis E.R."/>
            <person name="Wilson R.K."/>
        </authorList>
    </citation>
    <scope>NUCLEOTIDE SEQUENCE [LARGE SCALE GENOMIC DNA]</scope>
    <source>
        <strain evidence="2 3">GAM265BSii</strain>
    </source>
</reference>
<dbReference type="Proteomes" id="UP000011872">
    <property type="component" value="Unassembled WGS sequence"/>
</dbReference>
<organism evidence="2 3">
    <name type="scientific">Helicobacter pylori GAM265BSii</name>
    <dbReference type="NCBI Taxonomy" id="1159049"/>
    <lineage>
        <taxon>Bacteria</taxon>
        <taxon>Pseudomonadati</taxon>
        <taxon>Campylobacterota</taxon>
        <taxon>Epsilonproteobacteria</taxon>
        <taxon>Campylobacterales</taxon>
        <taxon>Helicobacteraceae</taxon>
        <taxon>Helicobacter</taxon>
    </lineage>
</organism>
<keyword evidence="1" id="KW-0472">Membrane</keyword>
<keyword evidence="1" id="KW-1133">Transmembrane helix</keyword>
<accession>M3NHU2</accession>
<comment type="caution">
    <text evidence="2">The sequence shown here is derived from an EMBL/GenBank/DDBJ whole genome shotgun (WGS) entry which is preliminary data.</text>
</comment>
<dbReference type="PATRIC" id="fig|1159049.3.peg.1084"/>
<evidence type="ECO:0000256" key="1">
    <source>
        <dbReference type="SAM" id="Phobius"/>
    </source>
</evidence>
<protein>
    <submittedName>
        <fullName evidence="2">Uncharacterized protein</fullName>
    </submittedName>
</protein>
<dbReference type="AlphaFoldDB" id="M3NHU2"/>
<proteinExistence type="predicted"/>
<gene>
    <name evidence="2" type="ORF">HMPREF1421_01160</name>
</gene>
<name>M3NHU2_HELPX</name>
<dbReference type="HOGENOM" id="CLU_3184510_0_0_7"/>
<sequence>MIYGGLFEWCFQNNPYFRILLLLLLICPYKVLWLQSLLSGLNSI</sequence>
<feature type="transmembrane region" description="Helical" evidence="1">
    <location>
        <begin position="16"/>
        <end position="34"/>
    </location>
</feature>
<evidence type="ECO:0000313" key="2">
    <source>
        <dbReference type="EMBL" id="EMH27784.1"/>
    </source>
</evidence>
<keyword evidence="1" id="KW-0812">Transmembrane</keyword>
<dbReference type="EMBL" id="APDY01000063">
    <property type="protein sequence ID" value="EMH27784.1"/>
    <property type="molecule type" value="Genomic_DNA"/>
</dbReference>